<gene>
    <name evidence="1" type="ORF">Nepgr_025097</name>
</gene>
<evidence type="ECO:0000313" key="1">
    <source>
        <dbReference type="EMBL" id="GMH23254.1"/>
    </source>
</evidence>
<dbReference type="AlphaFoldDB" id="A0AAD3T6A5"/>
<accession>A0AAD3T6A5</accession>
<evidence type="ECO:0000313" key="2">
    <source>
        <dbReference type="Proteomes" id="UP001279734"/>
    </source>
</evidence>
<reference evidence="1" key="1">
    <citation type="submission" date="2023-05" db="EMBL/GenBank/DDBJ databases">
        <title>Nepenthes gracilis genome sequencing.</title>
        <authorList>
            <person name="Fukushima K."/>
        </authorList>
    </citation>
    <scope>NUCLEOTIDE SEQUENCE</scope>
    <source>
        <strain evidence="1">SING2019-196</strain>
    </source>
</reference>
<dbReference type="PANTHER" id="PTHR20953">
    <property type="entry name" value="KINASE-RELATED"/>
    <property type="match status" value="1"/>
</dbReference>
<protein>
    <submittedName>
        <fullName evidence="1">Uncharacterized protein</fullName>
    </submittedName>
</protein>
<dbReference type="PANTHER" id="PTHR20953:SF14">
    <property type="entry name" value="PROTEIN SEEDLING PLASTID DEVELOPMENT 1"/>
    <property type="match status" value="1"/>
</dbReference>
<dbReference type="EMBL" id="BSYO01000026">
    <property type="protein sequence ID" value="GMH23254.1"/>
    <property type="molecule type" value="Genomic_DNA"/>
</dbReference>
<sequence>MAEDKVHCTAGLLSSSAGAMAEASEIFYGMLIPGFSQTLQILSPPQNEAIKLFKEVDELTGHFLPSVCAFHHFSLLACQGVDRPMKQNKLFDFPLQCPAVFLRKIARMLADQLRQPVVIVDTSNEIRGDGEVPHSGIGRARRMQVPNVNMQHNVDSPG</sequence>
<name>A0AAD3T6A5_NEPGR</name>
<organism evidence="1 2">
    <name type="scientific">Nepenthes gracilis</name>
    <name type="common">Slender pitcher plant</name>
    <dbReference type="NCBI Taxonomy" id="150966"/>
    <lineage>
        <taxon>Eukaryota</taxon>
        <taxon>Viridiplantae</taxon>
        <taxon>Streptophyta</taxon>
        <taxon>Embryophyta</taxon>
        <taxon>Tracheophyta</taxon>
        <taxon>Spermatophyta</taxon>
        <taxon>Magnoliopsida</taxon>
        <taxon>eudicotyledons</taxon>
        <taxon>Gunneridae</taxon>
        <taxon>Pentapetalae</taxon>
        <taxon>Caryophyllales</taxon>
        <taxon>Nepenthaceae</taxon>
        <taxon>Nepenthes</taxon>
    </lineage>
</organism>
<proteinExistence type="predicted"/>
<comment type="caution">
    <text evidence="1">The sequence shown here is derived from an EMBL/GenBank/DDBJ whole genome shotgun (WGS) entry which is preliminary data.</text>
</comment>
<keyword evidence="2" id="KW-1185">Reference proteome</keyword>
<dbReference type="Proteomes" id="UP001279734">
    <property type="component" value="Unassembled WGS sequence"/>
</dbReference>